<accession>K6ZVY8</accession>
<dbReference type="Pfam" id="PF01156">
    <property type="entry name" value="IU_nuc_hydro"/>
    <property type="match status" value="1"/>
</dbReference>
<dbReference type="PANTHER" id="PTHR12304:SF4">
    <property type="entry name" value="URIDINE NUCLEOSIDASE"/>
    <property type="match status" value="1"/>
</dbReference>
<dbReference type="STRING" id="1121922.GCA_000428905_02386"/>
<keyword evidence="3" id="KW-0732">Signal</keyword>
<dbReference type="RefSeq" id="WP_006009130.1">
    <property type="nucleotide sequence ID" value="NZ_AUAV01000012.1"/>
</dbReference>
<dbReference type="InterPro" id="IPR001910">
    <property type="entry name" value="Inosine/uridine_hydrolase_dom"/>
</dbReference>
<dbReference type="Gene3D" id="3.90.245.10">
    <property type="entry name" value="Ribonucleoside hydrolase-like"/>
    <property type="match status" value="1"/>
</dbReference>
<gene>
    <name evidence="5" type="ORF">GPAL_0610</name>
</gene>
<evidence type="ECO:0000313" key="5">
    <source>
        <dbReference type="EMBL" id="GAC27490.1"/>
    </source>
</evidence>
<dbReference type="InterPro" id="IPR036452">
    <property type="entry name" value="Ribo_hydro-like"/>
</dbReference>
<evidence type="ECO:0000313" key="6">
    <source>
        <dbReference type="Proteomes" id="UP000006251"/>
    </source>
</evidence>
<keyword evidence="2" id="KW-0326">Glycosidase</keyword>
<sequence length="370" mass="40856">MFSKSNNKHSITAVLVLLGVLATSNFALADKPRVIVDQDAFEGPGFQPILMLMNSPEVDLLGITIVSGDGWQAEQTSRTLRMLELVGRTEIPVAAGATYPLINNKNMAERRDALYGKPGYKGAWTKEWPANDHMVRANFHAAEVIPDFPEGAPTLKPYGDHAAQFLIEQTRLYPGEITIISMGPLTNLALAQRLDPGFASRVKELIMLGGYFNLDLSAKHGTFTSQVAYAPRTTFNQAWDPEAAWIVHHSPWQKLTLVSDDTSVGLFSSPEMLQEISDSDTPVADYVGRFAQSGFQLWDEVESAIFLQPNIITVAATMYISIDINQGPNYGTIITWPEGRNPGLGEQQVNVVFQVDREKVAEMFVDLLSR</sequence>
<evidence type="ECO:0000256" key="3">
    <source>
        <dbReference type="SAM" id="SignalP"/>
    </source>
</evidence>
<dbReference type="PANTHER" id="PTHR12304">
    <property type="entry name" value="INOSINE-URIDINE PREFERRING NUCLEOSIDE HYDROLASE"/>
    <property type="match status" value="1"/>
</dbReference>
<dbReference type="Proteomes" id="UP000006251">
    <property type="component" value="Unassembled WGS sequence"/>
</dbReference>
<dbReference type="AlphaFoldDB" id="K6ZVY8"/>
<evidence type="ECO:0000256" key="1">
    <source>
        <dbReference type="ARBA" id="ARBA00022801"/>
    </source>
</evidence>
<dbReference type="EMBL" id="BAEQ01000013">
    <property type="protein sequence ID" value="GAC27490.1"/>
    <property type="molecule type" value="Genomic_DNA"/>
</dbReference>
<dbReference type="SUPFAM" id="SSF53590">
    <property type="entry name" value="Nucleoside hydrolase"/>
    <property type="match status" value="1"/>
</dbReference>
<name>K6ZVY8_9ALTE</name>
<comment type="caution">
    <text evidence="5">The sequence shown here is derived from an EMBL/GenBank/DDBJ whole genome shotgun (WGS) entry which is preliminary data.</text>
</comment>
<protein>
    <recommendedName>
        <fullName evidence="4">Inosine/uridine-preferring nucleoside hydrolase domain-containing protein</fullName>
    </recommendedName>
</protein>
<evidence type="ECO:0000256" key="2">
    <source>
        <dbReference type="ARBA" id="ARBA00023295"/>
    </source>
</evidence>
<keyword evidence="1" id="KW-0378">Hydrolase</keyword>
<proteinExistence type="predicted"/>
<reference evidence="6" key="1">
    <citation type="journal article" date="2014" name="Environ. Microbiol.">
        <title>Comparative genomics of the marine bacterial genus Glaciecola reveals the high degree of genomic diversity and genomic characteristic for cold adaptation.</title>
        <authorList>
            <person name="Qin Q.L."/>
            <person name="Xie B.B."/>
            <person name="Yu Y."/>
            <person name="Shu Y.L."/>
            <person name="Rong J.C."/>
            <person name="Zhang Y.J."/>
            <person name="Zhao D.L."/>
            <person name="Chen X.L."/>
            <person name="Zhang X.Y."/>
            <person name="Chen B."/>
            <person name="Zhou B.C."/>
            <person name="Zhang Y.Z."/>
        </authorList>
    </citation>
    <scope>NUCLEOTIDE SEQUENCE [LARGE SCALE GENOMIC DNA]</scope>
    <source>
        <strain evidence="6">ACAM 615</strain>
    </source>
</reference>
<keyword evidence="6" id="KW-1185">Reference proteome</keyword>
<evidence type="ECO:0000259" key="4">
    <source>
        <dbReference type="Pfam" id="PF01156"/>
    </source>
</evidence>
<feature type="domain" description="Inosine/uridine-preferring nucleoside hydrolase" evidence="4">
    <location>
        <begin position="34"/>
        <end position="361"/>
    </location>
</feature>
<dbReference type="InterPro" id="IPR023186">
    <property type="entry name" value="IUNH"/>
</dbReference>
<dbReference type="GO" id="GO:0005829">
    <property type="term" value="C:cytosol"/>
    <property type="evidence" value="ECO:0007669"/>
    <property type="project" value="TreeGrafter"/>
</dbReference>
<feature type="signal peptide" evidence="3">
    <location>
        <begin position="1"/>
        <end position="29"/>
    </location>
</feature>
<dbReference type="GO" id="GO:0008477">
    <property type="term" value="F:purine nucleosidase activity"/>
    <property type="evidence" value="ECO:0007669"/>
    <property type="project" value="TreeGrafter"/>
</dbReference>
<organism evidence="5 6">
    <name type="scientific">Brumicola pallidula DSM 14239 = ACAM 615</name>
    <dbReference type="NCBI Taxonomy" id="1121922"/>
    <lineage>
        <taxon>Bacteria</taxon>
        <taxon>Pseudomonadati</taxon>
        <taxon>Pseudomonadota</taxon>
        <taxon>Gammaproteobacteria</taxon>
        <taxon>Alteromonadales</taxon>
        <taxon>Alteromonadaceae</taxon>
        <taxon>Brumicola</taxon>
    </lineage>
</organism>
<dbReference type="GO" id="GO:0006152">
    <property type="term" value="P:purine nucleoside catabolic process"/>
    <property type="evidence" value="ECO:0007669"/>
    <property type="project" value="TreeGrafter"/>
</dbReference>
<dbReference type="OrthoDB" id="9797882at2"/>
<feature type="chain" id="PRO_5003901184" description="Inosine/uridine-preferring nucleoside hydrolase domain-containing protein" evidence="3">
    <location>
        <begin position="30"/>
        <end position="370"/>
    </location>
</feature>